<proteinExistence type="inferred from homology"/>
<keyword evidence="6" id="KW-0560">Oxidoreductase</keyword>
<dbReference type="GeneID" id="93733710"/>
<dbReference type="Gene3D" id="1.10.630.10">
    <property type="entry name" value="Cytochrome P450"/>
    <property type="match status" value="1"/>
</dbReference>
<dbReference type="PROSITE" id="PS00086">
    <property type="entry name" value="CYTOCHROME_P450"/>
    <property type="match status" value="1"/>
</dbReference>
<gene>
    <name evidence="8" type="ORF">SCLAV_p0573</name>
</gene>
<evidence type="ECO:0000256" key="4">
    <source>
        <dbReference type="ARBA" id="ARBA00023004"/>
    </source>
</evidence>
<dbReference type="InterPro" id="IPR036396">
    <property type="entry name" value="Cyt_P450_sf"/>
</dbReference>
<dbReference type="PANTHER" id="PTHR24305:SF166">
    <property type="entry name" value="CYTOCHROME P450 12A4, MITOCHONDRIAL-RELATED"/>
    <property type="match status" value="1"/>
</dbReference>
<dbReference type="SUPFAM" id="SSF48264">
    <property type="entry name" value="Cytochrome P450"/>
    <property type="match status" value="1"/>
</dbReference>
<dbReference type="Proteomes" id="UP000002357">
    <property type="component" value="Plasmid pSCL4"/>
</dbReference>
<keyword evidence="8" id="KW-0614">Plasmid</keyword>
<dbReference type="InterPro" id="IPR001128">
    <property type="entry name" value="Cyt_P450"/>
</dbReference>
<feature type="binding site" description="axial binding residue" evidence="5">
    <location>
        <position position="413"/>
    </location>
    <ligand>
        <name>heme</name>
        <dbReference type="ChEBI" id="CHEBI:30413"/>
    </ligand>
    <ligandPart>
        <name>Fe</name>
        <dbReference type="ChEBI" id="CHEBI:18248"/>
    </ligandPart>
</feature>
<protein>
    <submittedName>
        <fullName evidence="8">Cytochrome P450</fullName>
    </submittedName>
</protein>
<keyword evidence="9" id="KW-1185">Reference proteome</keyword>
<comment type="similarity">
    <text evidence="2 6">Belongs to the cytochrome P450 family.</text>
</comment>
<dbReference type="RefSeq" id="WP_003963173.1">
    <property type="nucleotide sequence ID" value="NZ_CM000914.1"/>
</dbReference>
<keyword evidence="3 5" id="KW-0479">Metal-binding</keyword>
<dbReference type="OrthoDB" id="4746309at2"/>
<dbReference type="GO" id="GO:0020037">
    <property type="term" value="F:heme binding"/>
    <property type="evidence" value="ECO:0007669"/>
    <property type="project" value="InterPro"/>
</dbReference>
<dbReference type="InterPro" id="IPR002403">
    <property type="entry name" value="Cyt_P450_E_grp-IV"/>
</dbReference>
<keyword evidence="4 5" id="KW-0408">Iron</keyword>
<dbReference type="GO" id="GO:0005506">
    <property type="term" value="F:iron ion binding"/>
    <property type="evidence" value="ECO:0007669"/>
    <property type="project" value="InterPro"/>
</dbReference>
<dbReference type="GO" id="GO:0016705">
    <property type="term" value="F:oxidoreductase activity, acting on paired donors, with incorporation or reduction of molecular oxygen"/>
    <property type="evidence" value="ECO:0007669"/>
    <property type="project" value="InterPro"/>
</dbReference>
<dbReference type="InterPro" id="IPR017972">
    <property type="entry name" value="Cyt_P450_CS"/>
</dbReference>
<evidence type="ECO:0000256" key="6">
    <source>
        <dbReference type="RuleBase" id="RU000461"/>
    </source>
</evidence>
<dbReference type="EMBL" id="CM000914">
    <property type="protein sequence ID" value="EFG04062.2"/>
    <property type="molecule type" value="Genomic_DNA"/>
</dbReference>
<evidence type="ECO:0000256" key="1">
    <source>
        <dbReference type="ARBA" id="ARBA00001971"/>
    </source>
</evidence>
<sequence length="469" mass="52197">MTQPLSGRTDGSPPPPERGRRARVPAPGSPVPTAPGRLPGLGHLLPLMRNPVRFLTSLQPLGGLVRVDIPTPVHVVNSPDLLHRILVTDARSYEKGAAFDKARTILGNGVLFSEQPLHLGQRRLIQPAFHRSRQPHWRTVAADCAAEHLDRWQDGDTLDVLDEMHRIALEMIIRLFFAARPTPRTSERIHQCVNVLLGGIMIRFLSPGTLLERLPTPGNRRFERAIRDLNTIVADLARTARTTTANPMGDGDHQDLFTTLCPHAADLDCSLQQSCDEAISVLVAGTETIATTLSWLFHELARHPDHENELRADLAAADGDTTRTGLLDRLLNETLRLHTPNWVLMRRARTEVELDGRTLPAGTEFLFSLSALHRDPQVFPHPDRFDPDRWLPGNSPVQHRTHFIPFGDGNRKCLGDTFARTEMRAVAAAAVTRWTLRHTPGTKVGETRLFATLQPTGLRMTARTAPKPR</sequence>
<evidence type="ECO:0000256" key="7">
    <source>
        <dbReference type="SAM" id="MobiDB-lite"/>
    </source>
</evidence>
<geneLocation type="plasmid" evidence="8 9">
    <name>pSCL4</name>
</geneLocation>
<feature type="region of interest" description="Disordered" evidence="7">
    <location>
        <begin position="1"/>
        <end position="37"/>
    </location>
</feature>
<dbReference type="CDD" id="cd11049">
    <property type="entry name" value="CYP170A1-like"/>
    <property type="match status" value="1"/>
</dbReference>
<keyword evidence="6" id="KW-0503">Monooxygenase</keyword>
<comment type="cofactor">
    <cofactor evidence="1 5">
        <name>heme</name>
        <dbReference type="ChEBI" id="CHEBI:30413"/>
    </cofactor>
</comment>
<evidence type="ECO:0000256" key="2">
    <source>
        <dbReference type="ARBA" id="ARBA00010617"/>
    </source>
</evidence>
<dbReference type="PRINTS" id="PR00385">
    <property type="entry name" value="P450"/>
</dbReference>
<dbReference type="InterPro" id="IPR050121">
    <property type="entry name" value="Cytochrome_P450_monoxygenase"/>
</dbReference>
<evidence type="ECO:0000313" key="9">
    <source>
        <dbReference type="Proteomes" id="UP000002357"/>
    </source>
</evidence>
<organism evidence="8 9">
    <name type="scientific">Streptomyces clavuligerus</name>
    <dbReference type="NCBI Taxonomy" id="1901"/>
    <lineage>
        <taxon>Bacteria</taxon>
        <taxon>Bacillati</taxon>
        <taxon>Actinomycetota</taxon>
        <taxon>Actinomycetes</taxon>
        <taxon>Kitasatosporales</taxon>
        <taxon>Streptomycetaceae</taxon>
        <taxon>Streptomyces</taxon>
    </lineage>
</organism>
<dbReference type="AlphaFoldDB" id="D5SJG9"/>
<name>D5SJG9_STRCL</name>
<dbReference type="PANTHER" id="PTHR24305">
    <property type="entry name" value="CYTOCHROME P450"/>
    <property type="match status" value="1"/>
</dbReference>
<reference evidence="8 9" key="1">
    <citation type="journal article" date="2010" name="Genome Biol. Evol.">
        <title>The sequence of a 1.8-mb bacterial linear plasmid reveals a rich evolutionary reservoir of secondary metabolic pathways.</title>
        <authorList>
            <person name="Medema M.H."/>
            <person name="Trefzer A."/>
            <person name="Kovalchuk A."/>
            <person name="van den Berg M."/>
            <person name="Mueller U."/>
            <person name="Heijne W."/>
            <person name="Wu L."/>
            <person name="Alam M.T."/>
            <person name="Ronning C.M."/>
            <person name="Nierman W.C."/>
            <person name="Bovenberg R.A.L."/>
            <person name="Breitling R."/>
            <person name="Takano E."/>
        </authorList>
    </citation>
    <scope>NUCLEOTIDE SEQUENCE [LARGE SCALE GENOMIC DNA]</scope>
    <source>
        <strain evidence="9">ATCC 27064 / DSM 738 / JCM 4710 / NBRC 13307 / NCIMB 12785 / NRRL 3585 / VKM Ac-602</strain>
        <plasmid evidence="8">pSCL4</plasmid>
    </source>
</reference>
<evidence type="ECO:0000256" key="5">
    <source>
        <dbReference type="PIRSR" id="PIRSR602403-1"/>
    </source>
</evidence>
<evidence type="ECO:0000256" key="3">
    <source>
        <dbReference type="ARBA" id="ARBA00022723"/>
    </source>
</evidence>
<evidence type="ECO:0000313" key="8">
    <source>
        <dbReference type="EMBL" id="EFG04062.2"/>
    </source>
</evidence>
<dbReference type="PRINTS" id="PR00465">
    <property type="entry name" value="EP450IV"/>
</dbReference>
<accession>D5SJG9</accession>
<dbReference type="Pfam" id="PF00067">
    <property type="entry name" value="p450"/>
    <property type="match status" value="1"/>
</dbReference>
<dbReference type="eggNOG" id="COG2124">
    <property type="taxonomic scope" value="Bacteria"/>
</dbReference>
<dbReference type="GO" id="GO:0004497">
    <property type="term" value="F:monooxygenase activity"/>
    <property type="evidence" value="ECO:0007669"/>
    <property type="project" value="UniProtKB-KW"/>
</dbReference>
<keyword evidence="5 6" id="KW-0349">Heme</keyword>